<evidence type="ECO:0000313" key="4">
    <source>
        <dbReference type="Proteomes" id="UP000314294"/>
    </source>
</evidence>
<keyword evidence="2" id="KW-0472">Membrane</keyword>
<accession>A0A4Z2J040</accession>
<dbReference type="AlphaFoldDB" id="A0A4Z2J040"/>
<dbReference type="Proteomes" id="UP000314294">
    <property type="component" value="Unassembled WGS sequence"/>
</dbReference>
<feature type="region of interest" description="Disordered" evidence="1">
    <location>
        <begin position="108"/>
        <end position="164"/>
    </location>
</feature>
<feature type="transmembrane region" description="Helical" evidence="2">
    <location>
        <begin position="6"/>
        <end position="23"/>
    </location>
</feature>
<keyword evidence="4" id="KW-1185">Reference proteome</keyword>
<comment type="caution">
    <text evidence="3">The sequence shown here is derived from an EMBL/GenBank/DDBJ whole genome shotgun (WGS) entry which is preliminary data.</text>
</comment>
<feature type="compositionally biased region" description="Acidic residues" evidence="1">
    <location>
        <begin position="148"/>
        <end position="164"/>
    </location>
</feature>
<proteinExistence type="predicted"/>
<keyword evidence="2" id="KW-0812">Transmembrane</keyword>
<keyword evidence="2" id="KW-1133">Transmembrane helix</keyword>
<gene>
    <name evidence="3" type="ORF">EYF80_006770</name>
</gene>
<organism evidence="3 4">
    <name type="scientific">Liparis tanakae</name>
    <name type="common">Tanaka's snailfish</name>
    <dbReference type="NCBI Taxonomy" id="230148"/>
    <lineage>
        <taxon>Eukaryota</taxon>
        <taxon>Metazoa</taxon>
        <taxon>Chordata</taxon>
        <taxon>Craniata</taxon>
        <taxon>Vertebrata</taxon>
        <taxon>Euteleostomi</taxon>
        <taxon>Actinopterygii</taxon>
        <taxon>Neopterygii</taxon>
        <taxon>Teleostei</taxon>
        <taxon>Neoteleostei</taxon>
        <taxon>Acanthomorphata</taxon>
        <taxon>Eupercaria</taxon>
        <taxon>Perciformes</taxon>
        <taxon>Cottioidei</taxon>
        <taxon>Cottales</taxon>
        <taxon>Liparidae</taxon>
        <taxon>Liparis</taxon>
    </lineage>
</organism>
<evidence type="ECO:0000256" key="2">
    <source>
        <dbReference type="SAM" id="Phobius"/>
    </source>
</evidence>
<name>A0A4Z2J040_9TELE</name>
<sequence>MQNTEQQVVFIIQLTLIIIIAAAQGRRRGAVSLPVLFLGLSLRYREAAHFPALLGFTPELICAGMTLRHSATLVYSPLFSPTEWLVLLVQVDTGAQPIHPDWEAGVVDEAEEEGRDGQGCCSTGPISAKLGRSEEAFPPVPSLSGSGEVEEEREVVGEEEEEDE</sequence>
<dbReference type="EMBL" id="SRLO01000036">
    <property type="protein sequence ID" value="TNN82813.1"/>
    <property type="molecule type" value="Genomic_DNA"/>
</dbReference>
<reference evidence="3 4" key="1">
    <citation type="submission" date="2019-03" db="EMBL/GenBank/DDBJ databases">
        <title>First draft genome of Liparis tanakae, snailfish: a comprehensive survey of snailfish specific genes.</title>
        <authorList>
            <person name="Kim W."/>
            <person name="Song I."/>
            <person name="Jeong J.-H."/>
            <person name="Kim D."/>
            <person name="Kim S."/>
            <person name="Ryu S."/>
            <person name="Song J.Y."/>
            <person name="Lee S.K."/>
        </authorList>
    </citation>
    <scope>NUCLEOTIDE SEQUENCE [LARGE SCALE GENOMIC DNA]</scope>
    <source>
        <tissue evidence="3">Muscle</tissue>
    </source>
</reference>
<protein>
    <submittedName>
        <fullName evidence="3">Uncharacterized protein</fullName>
    </submittedName>
</protein>
<evidence type="ECO:0000313" key="3">
    <source>
        <dbReference type="EMBL" id="TNN82813.1"/>
    </source>
</evidence>
<evidence type="ECO:0000256" key="1">
    <source>
        <dbReference type="SAM" id="MobiDB-lite"/>
    </source>
</evidence>